<name>A0A2V5L433_9MICC</name>
<reference evidence="4 5" key="1">
    <citation type="submission" date="2018-05" db="EMBL/GenBank/DDBJ databases">
        <title>Genetic diversity of glacier-inhabiting Cryobacterium bacteria in China and description of Cryobacterium mengkeensis sp. nov. and Arthrobacter glacialis sp. nov.</title>
        <authorList>
            <person name="Liu Q."/>
            <person name="Xin Y.-H."/>
        </authorList>
    </citation>
    <scope>NUCLEOTIDE SEQUENCE [LARGE SCALE GENOMIC DNA]</scope>
    <source>
        <strain evidence="4 5">LI2</strain>
    </source>
</reference>
<feature type="region of interest" description="Disordered" evidence="1">
    <location>
        <begin position="1"/>
        <end position="62"/>
    </location>
</feature>
<dbReference type="Proteomes" id="UP000247832">
    <property type="component" value="Unassembled WGS sequence"/>
</dbReference>
<sequence>MGEDIMRSSTVVTNSASAAESATDPSGGSLPGDAAALSLKPAARPLRTGPRRASSPVGAPVQASATQGLLVIGADGLVVGPPVAGKQSADADLPATDDAETHLPGQSPPAPLAGLPDTTDGEEAPASAADRDGWDSSDAAEVKSSPVPAADRDGGETSDETPGPASGPDDTARSTAGVADGTTDCAADAETNTKHPGGAVGNAGHPGTLDSEAAPGSAADEVATDAADNAGGTAGGTIEAEAETSTDDADAGPATETNSGPAPLTRRARRLAEDGTPAPAVSGVAMTDELPEPAADATSGQATVTSAPAAKGRTTGWAWVRALLFLALIAAMVLGLGTVIAGQDAAGGPSATEINREQSWVQTAALLAQAQNVRDAEPGTAAKSLLQQSSKDLGLQLAALAGRQTAVSTAPASTAARVTTVGFAEALASSANSLLAQSLTAEGAMGRLFAAAGANRLLQASALDALLGKPSPQSPYLLTVEPVTDTVPACKSTKEPPPGVSADAALAAAARAEQEAVYAYQVSGSRLAEPELSRAVELATDHQDRLDLLNSELARRCLRVVSLVPGFVLDPAFTEAPTAALTKLERQLVLVYGDVASLSAPAKDAAGLSSRTETSATAATPSVARVLSLREIAVAGLVGSVANVQEWGGGVEPLPGVAGVPASAPGTAPTSVPASP</sequence>
<feature type="domain" description="DUF4439" evidence="3">
    <location>
        <begin position="505"/>
        <end position="617"/>
    </location>
</feature>
<keyword evidence="2" id="KW-0472">Membrane</keyword>
<dbReference type="InterPro" id="IPR009078">
    <property type="entry name" value="Ferritin-like_SF"/>
</dbReference>
<keyword evidence="2" id="KW-1133">Transmembrane helix</keyword>
<dbReference type="InterPro" id="IPR012347">
    <property type="entry name" value="Ferritin-like"/>
</dbReference>
<feature type="transmembrane region" description="Helical" evidence="2">
    <location>
        <begin position="318"/>
        <end position="341"/>
    </location>
</feature>
<evidence type="ECO:0000313" key="4">
    <source>
        <dbReference type="EMBL" id="PYI66069.1"/>
    </source>
</evidence>
<keyword evidence="5" id="KW-1185">Reference proteome</keyword>
<dbReference type="Pfam" id="PF14530">
    <property type="entry name" value="DUF4439"/>
    <property type="match status" value="1"/>
</dbReference>
<evidence type="ECO:0000313" key="5">
    <source>
        <dbReference type="Proteomes" id="UP000247832"/>
    </source>
</evidence>
<accession>A0A2V5L433</accession>
<dbReference type="SUPFAM" id="SSF47240">
    <property type="entry name" value="Ferritin-like"/>
    <property type="match status" value="1"/>
</dbReference>
<dbReference type="Gene3D" id="1.20.1260.10">
    <property type="match status" value="1"/>
</dbReference>
<evidence type="ECO:0000256" key="2">
    <source>
        <dbReference type="SAM" id="Phobius"/>
    </source>
</evidence>
<feature type="region of interest" description="Disordered" evidence="1">
    <location>
        <begin position="241"/>
        <end position="265"/>
    </location>
</feature>
<comment type="caution">
    <text evidence="4">The sequence shown here is derived from an EMBL/GenBank/DDBJ whole genome shotgun (WGS) entry which is preliminary data.</text>
</comment>
<evidence type="ECO:0000259" key="3">
    <source>
        <dbReference type="Pfam" id="PF14530"/>
    </source>
</evidence>
<gene>
    <name evidence="4" type="ORF">CVV68_15900</name>
</gene>
<dbReference type="InterPro" id="IPR029447">
    <property type="entry name" value="DUF4439"/>
</dbReference>
<feature type="compositionally biased region" description="Low complexity" evidence="1">
    <location>
        <begin position="8"/>
        <end position="23"/>
    </location>
</feature>
<evidence type="ECO:0000256" key="1">
    <source>
        <dbReference type="SAM" id="MobiDB-lite"/>
    </source>
</evidence>
<feature type="compositionally biased region" description="Acidic residues" evidence="1">
    <location>
        <begin position="241"/>
        <end position="250"/>
    </location>
</feature>
<dbReference type="EMBL" id="QJVD01000018">
    <property type="protein sequence ID" value="PYI66069.1"/>
    <property type="molecule type" value="Genomic_DNA"/>
</dbReference>
<protein>
    <recommendedName>
        <fullName evidence="3">DUF4439 domain-containing protein</fullName>
    </recommendedName>
</protein>
<proteinExistence type="predicted"/>
<organism evidence="4 5">
    <name type="scientific">Arthrobacter livingstonensis</name>
    <dbReference type="NCBI Taxonomy" id="670078"/>
    <lineage>
        <taxon>Bacteria</taxon>
        <taxon>Bacillati</taxon>
        <taxon>Actinomycetota</taxon>
        <taxon>Actinomycetes</taxon>
        <taxon>Micrococcales</taxon>
        <taxon>Micrococcaceae</taxon>
        <taxon>Arthrobacter</taxon>
    </lineage>
</organism>
<dbReference type="AlphaFoldDB" id="A0A2V5L433"/>
<keyword evidence="2" id="KW-0812">Transmembrane</keyword>
<feature type="region of interest" description="Disordered" evidence="1">
    <location>
        <begin position="78"/>
        <end position="221"/>
    </location>
</feature>